<dbReference type="AlphaFoldDB" id="A0A6U1QVV9"/>
<keyword evidence="5" id="KW-0999">Mitochondrion inner membrane</keyword>
<dbReference type="EMBL" id="HBFW01011437">
    <property type="protein sequence ID" value="CAD8936341.1"/>
    <property type="molecule type" value="Transcribed_RNA"/>
</dbReference>
<comment type="similarity">
    <text evidence="2">Belongs to the complex I NDUFA5 subunit family.</text>
</comment>
<reference evidence="9" key="1">
    <citation type="submission" date="2021-01" db="EMBL/GenBank/DDBJ databases">
        <authorList>
            <person name="Corre E."/>
            <person name="Pelletier E."/>
            <person name="Niang G."/>
            <person name="Scheremetjew M."/>
            <person name="Finn R."/>
            <person name="Kale V."/>
            <person name="Holt S."/>
            <person name="Cochrane G."/>
            <person name="Meng A."/>
            <person name="Brown T."/>
            <person name="Cohen L."/>
        </authorList>
    </citation>
    <scope>NUCLEOTIDE SEQUENCE</scope>
    <source>
        <strain evidence="9">ECT3854</strain>
    </source>
</reference>
<dbReference type="EMBL" id="HBFW01011426">
    <property type="protein sequence ID" value="CAD8936330.1"/>
    <property type="molecule type" value="Transcribed_RNA"/>
</dbReference>
<evidence type="ECO:0000256" key="1">
    <source>
        <dbReference type="ARBA" id="ARBA00004443"/>
    </source>
</evidence>
<dbReference type="InterPro" id="IPR006806">
    <property type="entry name" value="NDUFA5"/>
</dbReference>
<dbReference type="PANTHER" id="PTHR12653">
    <property type="entry name" value="NADH-UBIQUINONE OXIDOREDUCTASE 13 KD-B SUBUNIT"/>
    <property type="match status" value="1"/>
</dbReference>
<evidence type="ECO:0000256" key="2">
    <source>
        <dbReference type="ARBA" id="ARBA00010261"/>
    </source>
</evidence>
<dbReference type="PANTHER" id="PTHR12653:SF0">
    <property type="entry name" value="NADH DEHYDROGENASE [UBIQUINONE] 1 ALPHA SUBCOMPLEX SUBUNIT 5"/>
    <property type="match status" value="1"/>
</dbReference>
<accession>A0A6U1QVV9</accession>
<name>A0A6U1QVV9_CYCTE</name>
<protein>
    <submittedName>
        <fullName evidence="9">Uncharacterized protein</fullName>
    </submittedName>
</protein>
<keyword evidence="3" id="KW-0813">Transport</keyword>
<evidence type="ECO:0000313" key="10">
    <source>
        <dbReference type="EMBL" id="CAD8936341.1"/>
    </source>
</evidence>
<sequence length="174" mass="19493">MSFLQLSSRTMLSRVARTINSRFASAASVVSGTAPYSSSSYVSSEALVPGIGKAKTSTGLVGLEVDHDAIPKIIAKYQLLLDTMAASDMPESAFYRSTLEKLCRYRIQAAQENPDDPEKVEEICNCGQVEELVLQADDEMEVLQMYIRNRWWEEVEQDVDILYDPDPEDLDDEE</sequence>
<keyword evidence="6" id="KW-0249">Electron transport</keyword>
<gene>
    <name evidence="9" type="ORF">CTEN0397_LOCUS7364</name>
    <name evidence="10" type="ORF">CTEN0397_LOCUS7375</name>
</gene>
<keyword evidence="4" id="KW-0679">Respiratory chain</keyword>
<dbReference type="GO" id="GO:0022904">
    <property type="term" value="P:respiratory electron transport chain"/>
    <property type="evidence" value="ECO:0007669"/>
    <property type="project" value="InterPro"/>
</dbReference>
<dbReference type="GO" id="GO:0005743">
    <property type="term" value="C:mitochondrial inner membrane"/>
    <property type="evidence" value="ECO:0007669"/>
    <property type="project" value="UniProtKB-SubCell"/>
</dbReference>
<keyword evidence="8" id="KW-0472">Membrane</keyword>
<evidence type="ECO:0000313" key="9">
    <source>
        <dbReference type="EMBL" id="CAD8936330.1"/>
    </source>
</evidence>
<proteinExistence type="inferred from homology"/>
<evidence type="ECO:0000256" key="5">
    <source>
        <dbReference type="ARBA" id="ARBA00022792"/>
    </source>
</evidence>
<evidence type="ECO:0000256" key="4">
    <source>
        <dbReference type="ARBA" id="ARBA00022660"/>
    </source>
</evidence>
<organism evidence="9">
    <name type="scientific">Cyclophora tenuis</name>
    <name type="common">Marine diatom</name>
    <dbReference type="NCBI Taxonomy" id="216820"/>
    <lineage>
        <taxon>Eukaryota</taxon>
        <taxon>Sar</taxon>
        <taxon>Stramenopiles</taxon>
        <taxon>Ochrophyta</taxon>
        <taxon>Bacillariophyta</taxon>
        <taxon>Fragilariophyceae</taxon>
        <taxon>Fragilariophycidae</taxon>
        <taxon>Cyclophorales</taxon>
        <taxon>Cyclophoraceae</taxon>
        <taxon>Cyclophora</taxon>
    </lineage>
</organism>
<evidence type="ECO:0000256" key="3">
    <source>
        <dbReference type="ARBA" id="ARBA00022448"/>
    </source>
</evidence>
<comment type="subcellular location">
    <subcellularLocation>
        <location evidence="1">Mitochondrion inner membrane</location>
        <topology evidence="1">Peripheral membrane protein</topology>
        <orientation evidence="1">Matrix side</orientation>
    </subcellularLocation>
</comment>
<evidence type="ECO:0000256" key="6">
    <source>
        <dbReference type="ARBA" id="ARBA00022982"/>
    </source>
</evidence>
<dbReference type="Pfam" id="PF04716">
    <property type="entry name" value="ETC_C1_NDUFA5"/>
    <property type="match status" value="1"/>
</dbReference>
<evidence type="ECO:0000256" key="7">
    <source>
        <dbReference type="ARBA" id="ARBA00023128"/>
    </source>
</evidence>
<evidence type="ECO:0000256" key="8">
    <source>
        <dbReference type="ARBA" id="ARBA00023136"/>
    </source>
</evidence>
<keyword evidence="7" id="KW-0496">Mitochondrion</keyword>